<dbReference type="RefSeq" id="WP_093239288.1">
    <property type="nucleotide sequence ID" value="NZ_FNQF01000002.1"/>
</dbReference>
<dbReference type="InterPro" id="IPR000415">
    <property type="entry name" value="Nitroreductase-like"/>
</dbReference>
<feature type="domain" description="Nitroreductase" evidence="6">
    <location>
        <begin position="8"/>
        <end position="185"/>
    </location>
</feature>
<reference evidence="7 8" key="1">
    <citation type="submission" date="2016-10" db="EMBL/GenBank/DDBJ databases">
        <authorList>
            <person name="de Groot N.N."/>
        </authorList>
    </citation>
    <scope>NUCLEOTIDE SEQUENCE [LARGE SCALE GENOMIC DNA]</scope>
    <source>
        <strain evidence="7 8">DSM 23581</strain>
    </source>
</reference>
<dbReference type="EMBL" id="FNQF01000002">
    <property type="protein sequence ID" value="SDZ91829.1"/>
    <property type="molecule type" value="Genomic_DNA"/>
</dbReference>
<name>A0A1H3WXK0_9FLAO</name>
<evidence type="ECO:0000256" key="2">
    <source>
        <dbReference type="ARBA" id="ARBA00007118"/>
    </source>
</evidence>
<gene>
    <name evidence="7" type="ORF">SAMN05421540_102176</name>
</gene>
<evidence type="ECO:0000256" key="3">
    <source>
        <dbReference type="ARBA" id="ARBA00022630"/>
    </source>
</evidence>
<dbReference type="PANTHER" id="PTHR43673:SF2">
    <property type="entry name" value="NITROREDUCTASE"/>
    <property type="match status" value="1"/>
</dbReference>
<keyword evidence="4" id="KW-0288">FMN</keyword>
<dbReference type="STRING" id="908615.SAMN05421540_102176"/>
<evidence type="ECO:0000313" key="8">
    <source>
        <dbReference type="Proteomes" id="UP000198820"/>
    </source>
</evidence>
<dbReference type="AlphaFoldDB" id="A0A1H3WXK0"/>
<sequence length="210" mass="24445">MNTLKALNWRYAVKKFQADKIVSDEKLDIITKAFNLTPTSYGLQPLRLAVVSDPDLKYRLYEKSMHQEQVRTASHILVICIEDIVDSAFIENNFELQKEIRNTPDEVLAPFRNFLLEFFKEKDKSEKDKWAINQAYLALGNLLTVCAKEEIDACPMEGFQPDAYGEILKLKEKSLKPVLVLPIGYRDEEDQFASFEKVRRPIEETIIYYK</sequence>
<dbReference type="PANTHER" id="PTHR43673">
    <property type="entry name" value="NAD(P)H NITROREDUCTASE YDGI-RELATED"/>
    <property type="match status" value="1"/>
</dbReference>
<evidence type="ECO:0000313" key="7">
    <source>
        <dbReference type="EMBL" id="SDZ91829.1"/>
    </source>
</evidence>
<accession>A0A1H3WXK0</accession>
<dbReference type="Pfam" id="PF00881">
    <property type="entry name" value="Nitroreductase"/>
    <property type="match status" value="1"/>
</dbReference>
<keyword evidence="3" id="KW-0285">Flavoprotein</keyword>
<evidence type="ECO:0000256" key="4">
    <source>
        <dbReference type="ARBA" id="ARBA00022643"/>
    </source>
</evidence>
<proteinExistence type="inferred from homology"/>
<organism evidence="7 8">
    <name type="scientific">Psychroflexus halocasei</name>
    <dbReference type="NCBI Taxonomy" id="908615"/>
    <lineage>
        <taxon>Bacteria</taxon>
        <taxon>Pseudomonadati</taxon>
        <taxon>Bacteroidota</taxon>
        <taxon>Flavobacteriia</taxon>
        <taxon>Flavobacteriales</taxon>
        <taxon>Flavobacteriaceae</taxon>
        <taxon>Psychroflexus</taxon>
    </lineage>
</organism>
<dbReference type="Gene3D" id="3.40.109.10">
    <property type="entry name" value="NADH Oxidase"/>
    <property type="match status" value="1"/>
</dbReference>
<dbReference type="SUPFAM" id="SSF55469">
    <property type="entry name" value="FMN-dependent nitroreductase-like"/>
    <property type="match status" value="1"/>
</dbReference>
<evidence type="ECO:0000259" key="6">
    <source>
        <dbReference type="Pfam" id="PF00881"/>
    </source>
</evidence>
<protein>
    <recommendedName>
        <fullName evidence="6">Nitroreductase domain-containing protein</fullName>
    </recommendedName>
</protein>
<dbReference type="GO" id="GO:0016491">
    <property type="term" value="F:oxidoreductase activity"/>
    <property type="evidence" value="ECO:0007669"/>
    <property type="project" value="UniProtKB-KW"/>
</dbReference>
<keyword evidence="8" id="KW-1185">Reference proteome</keyword>
<comment type="cofactor">
    <cofactor evidence="1">
        <name>FMN</name>
        <dbReference type="ChEBI" id="CHEBI:58210"/>
    </cofactor>
</comment>
<comment type="similarity">
    <text evidence="2">Belongs to the nitroreductase family.</text>
</comment>
<dbReference type="Proteomes" id="UP000198820">
    <property type="component" value="Unassembled WGS sequence"/>
</dbReference>
<keyword evidence="5" id="KW-0560">Oxidoreductase</keyword>
<evidence type="ECO:0000256" key="1">
    <source>
        <dbReference type="ARBA" id="ARBA00001917"/>
    </source>
</evidence>
<evidence type="ECO:0000256" key="5">
    <source>
        <dbReference type="ARBA" id="ARBA00023002"/>
    </source>
</evidence>
<dbReference type="InterPro" id="IPR029479">
    <property type="entry name" value="Nitroreductase"/>
</dbReference>